<dbReference type="GO" id="GO:0046592">
    <property type="term" value="F:polyamine oxidase activity"/>
    <property type="evidence" value="ECO:0007669"/>
    <property type="project" value="TreeGrafter"/>
</dbReference>
<dbReference type="Pfam" id="PF01593">
    <property type="entry name" value="Amino_oxidase"/>
    <property type="match status" value="1"/>
</dbReference>
<dbReference type="SUPFAM" id="SSF51905">
    <property type="entry name" value="FAD/NAD(P)-binding domain"/>
    <property type="match status" value="1"/>
</dbReference>
<dbReference type="STRING" id="7395.A0A1A9V9K5"/>
<dbReference type="SUPFAM" id="SSF54373">
    <property type="entry name" value="FAD-linked reductases, C-terminal domain"/>
    <property type="match status" value="1"/>
</dbReference>
<dbReference type="AlphaFoldDB" id="A0A1A9V9K5"/>
<dbReference type="PANTHER" id="PTHR10742">
    <property type="entry name" value="FLAVIN MONOAMINE OXIDASE"/>
    <property type="match status" value="1"/>
</dbReference>
<dbReference type="Gene3D" id="3.90.660.10">
    <property type="match status" value="1"/>
</dbReference>
<dbReference type="Proteomes" id="UP000078200">
    <property type="component" value="Unassembled WGS sequence"/>
</dbReference>
<reference evidence="2" key="1">
    <citation type="submission" date="2020-05" db="UniProtKB">
        <authorList>
            <consortium name="EnsemblMetazoa"/>
        </authorList>
    </citation>
    <scope>IDENTIFICATION</scope>
    <source>
        <strain evidence="2">TTRI</strain>
    </source>
</reference>
<dbReference type="VEuPathDB" id="VectorBase:GAUT030211"/>
<organism evidence="2 3">
    <name type="scientific">Glossina austeni</name>
    <name type="common">Savannah tsetse fly</name>
    <dbReference type="NCBI Taxonomy" id="7395"/>
    <lineage>
        <taxon>Eukaryota</taxon>
        <taxon>Metazoa</taxon>
        <taxon>Ecdysozoa</taxon>
        <taxon>Arthropoda</taxon>
        <taxon>Hexapoda</taxon>
        <taxon>Insecta</taxon>
        <taxon>Pterygota</taxon>
        <taxon>Neoptera</taxon>
        <taxon>Endopterygota</taxon>
        <taxon>Diptera</taxon>
        <taxon>Brachycera</taxon>
        <taxon>Muscomorpha</taxon>
        <taxon>Hippoboscoidea</taxon>
        <taxon>Glossinidae</taxon>
        <taxon>Glossina</taxon>
    </lineage>
</organism>
<dbReference type="InterPro" id="IPR050281">
    <property type="entry name" value="Flavin_monoamine_oxidase"/>
</dbReference>
<dbReference type="InterPro" id="IPR002937">
    <property type="entry name" value="Amino_oxidase"/>
</dbReference>
<sequence>MQCFKRVQYKLINAKVLSTEIPNVADAQCKSCKEIQTVIIGAGLAGLSAANHLIKNGYPRTFILEATNRYGGRVNSKQFGDAFCELGAKWITIDGSKNSMYELLRQATSLQKSIQQKQDAEYRDTLGQTVNKYLPEVVNVYFRKLCAGIDLTDRIKSGRLYELNNVHTYFQSEAEKIVNSMFKERDRGVVVDIFITLMKEYGGNLGCNLEYLNVEQLLKFKNQFAYPIYVPNGLNNIFQDIIVNIEKDHLQTGRPVGEIRWSDLDQEDKKYVNCLDGTVFPADHIICTLPLGVLKTFSGYMFKPPLPPEKTIAIKNIGFGSPVKIYFEYKKLVKHWFRNNLRPLWSAKERNADLNWIKQIVEVSKLPTSNRVLEISIGGAYYDEIEKLPDSEVITEVTKLLRKCLNNPQIPFPKEILRSNWSSSACYLGGRPYFSTNSSVNDVNTLARPLGYKPTLLFAGDATILQGFGTLDGARLSGIREAQRIIEYYGKN</sequence>
<evidence type="ECO:0000313" key="3">
    <source>
        <dbReference type="Proteomes" id="UP000078200"/>
    </source>
</evidence>
<dbReference type="PANTHER" id="PTHR10742:SF398">
    <property type="entry name" value="AMINE OXIDASE DOMAIN-CONTAINING PROTEIN-RELATED"/>
    <property type="match status" value="1"/>
</dbReference>
<keyword evidence="3" id="KW-1185">Reference proteome</keyword>
<feature type="domain" description="Amine oxidase" evidence="1">
    <location>
        <begin position="44"/>
        <end position="486"/>
    </location>
</feature>
<evidence type="ECO:0000259" key="1">
    <source>
        <dbReference type="Pfam" id="PF01593"/>
    </source>
</evidence>
<accession>A0A1A9V9K5</accession>
<name>A0A1A9V9K5_GLOAU</name>
<proteinExistence type="predicted"/>
<evidence type="ECO:0000313" key="2">
    <source>
        <dbReference type="EnsemblMetazoa" id="GAUT030211-PA"/>
    </source>
</evidence>
<dbReference type="EnsemblMetazoa" id="GAUT030211-RA">
    <property type="protein sequence ID" value="GAUT030211-PA"/>
    <property type="gene ID" value="GAUT030211"/>
</dbReference>
<protein>
    <recommendedName>
        <fullName evidence="1">Amine oxidase domain-containing protein</fullName>
    </recommendedName>
</protein>
<dbReference type="Gene3D" id="3.50.50.60">
    <property type="entry name" value="FAD/NAD(P)-binding domain"/>
    <property type="match status" value="1"/>
</dbReference>
<dbReference type="InterPro" id="IPR036188">
    <property type="entry name" value="FAD/NAD-bd_sf"/>
</dbReference>